<protein>
    <recommendedName>
        <fullName evidence="3">FtsK domain-containing protein</fullName>
    </recommendedName>
</protein>
<dbReference type="AlphaFoldDB" id="A0A650EMT1"/>
<name>A0A650EMT1_9FIRM</name>
<dbReference type="SUPFAM" id="SSF52540">
    <property type="entry name" value="P-loop containing nucleoside triphosphate hydrolases"/>
    <property type="match status" value="1"/>
</dbReference>
<feature type="domain" description="FtsK" evidence="3">
    <location>
        <begin position="165"/>
        <end position="343"/>
    </location>
</feature>
<proteinExistence type="predicted"/>
<dbReference type="Gene3D" id="3.40.50.300">
    <property type="entry name" value="P-loop containing nucleotide triphosphate hydrolases"/>
    <property type="match status" value="1"/>
</dbReference>
<keyword evidence="2" id="KW-0472">Membrane</keyword>
<keyword evidence="1" id="KW-0547">Nucleotide-binding</keyword>
<sequence length="392" mass="45788">MKQKILHFINTYKKYWITLATYLIMILILWCMRNNLLYSHIPSLILDMHYTHTILDIMILTVVFTGLICLVQLLRCPPRIRQKFNKVCRRHDIKNKTDEFPELRTVKPYQRHKYIYNVKNKDITCTMFMNNAEALEQALDVRISDMRLCKRGKTTDIFVTPKKYYKPAEITLDDENLGSNITIDNLINAIICGNTGSGKTVLMKAIIAKIGEHQPSATFHILDFKNYDFQEFSDSPLYYSYKDCVEGMNNFYRFFKKQQERGIASPTPQYLVIDEWASFVTSLDKKTREDMISKLAELIQISRAFNYHILVGVQRADSTYFGSARFNFKCRFGMGNLDAEGKRMLFDGYTELMNEQNDTGEGYLLIEGKGIERIKVVVKDFDKLDKMVRKAK</sequence>
<keyword evidence="2" id="KW-1133">Transmembrane helix</keyword>
<feature type="transmembrane region" description="Helical" evidence="2">
    <location>
        <begin position="50"/>
        <end position="74"/>
    </location>
</feature>
<feature type="transmembrane region" description="Helical" evidence="2">
    <location>
        <begin position="12"/>
        <end position="30"/>
    </location>
</feature>
<feature type="binding site" evidence="1">
    <location>
        <begin position="193"/>
        <end position="200"/>
    </location>
    <ligand>
        <name>ATP</name>
        <dbReference type="ChEBI" id="CHEBI:30616"/>
    </ligand>
</feature>
<reference evidence="4" key="1">
    <citation type="journal article" date="2020" name="J. ISSAAS">
        <title>Lactobacilli and other gastrointestinal microbiota of Peromyscus leucopus, reservoir host for agents of Lyme disease and other zoonoses in North America.</title>
        <authorList>
            <person name="Milovic A."/>
            <person name="Bassam K."/>
            <person name="Shao H."/>
            <person name="Chatzistamou I."/>
            <person name="Tufts D.M."/>
            <person name="Diuk-Wasser M."/>
            <person name="Barbour A.G."/>
        </authorList>
    </citation>
    <scope>NUCLEOTIDE SEQUENCE</scope>
    <source>
        <strain evidence="4">LL40</strain>
    </source>
</reference>
<evidence type="ECO:0000256" key="2">
    <source>
        <dbReference type="SAM" id="Phobius"/>
    </source>
</evidence>
<dbReference type="EMBL" id="MN577573">
    <property type="protein sequence ID" value="QGT51079.1"/>
    <property type="molecule type" value="Genomic_DNA"/>
</dbReference>
<gene>
    <name evidence="4" type="ORF">Firmicute1046_1550</name>
</gene>
<evidence type="ECO:0000313" key="4">
    <source>
        <dbReference type="EMBL" id="QGT51079.1"/>
    </source>
</evidence>
<dbReference type="InterPro" id="IPR027417">
    <property type="entry name" value="P-loop_NTPase"/>
</dbReference>
<accession>A0A650EMT1</accession>
<dbReference type="InterPro" id="IPR002543">
    <property type="entry name" value="FtsK_dom"/>
</dbReference>
<dbReference type="GO" id="GO:0003677">
    <property type="term" value="F:DNA binding"/>
    <property type="evidence" value="ECO:0007669"/>
    <property type="project" value="InterPro"/>
</dbReference>
<keyword evidence="2" id="KW-0812">Transmembrane</keyword>
<evidence type="ECO:0000259" key="3">
    <source>
        <dbReference type="PROSITE" id="PS50901"/>
    </source>
</evidence>
<evidence type="ECO:0000256" key="1">
    <source>
        <dbReference type="PROSITE-ProRule" id="PRU00289"/>
    </source>
</evidence>
<keyword evidence="1" id="KW-0067">ATP-binding</keyword>
<organism evidence="4">
    <name type="scientific">uncultured Bacillota bacterium</name>
    <dbReference type="NCBI Taxonomy" id="344338"/>
    <lineage>
        <taxon>Bacteria</taxon>
        <taxon>Bacillati</taxon>
        <taxon>Bacillota</taxon>
        <taxon>environmental samples</taxon>
    </lineage>
</organism>
<dbReference type="GO" id="GO:0005524">
    <property type="term" value="F:ATP binding"/>
    <property type="evidence" value="ECO:0007669"/>
    <property type="project" value="UniProtKB-UniRule"/>
</dbReference>
<dbReference type="PROSITE" id="PS50901">
    <property type="entry name" value="FTSK"/>
    <property type="match status" value="1"/>
</dbReference>